<dbReference type="Proteomes" id="UP000703038">
    <property type="component" value="Unassembled WGS sequence"/>
</dbReference>
<reference evidence="1 2" key="1">
    <citation type="submission" date="2021-01" db="EMBL/GenBank/DDBJ databases">
        <title>Genomics of switchgrass bacterial isolates.</title>
        <authorList>
            <person name="Shade A."/>
        </authorList>
    </citation>
    <scope>NUCLEOTIDE SEQUENCE [LARGE SCALE GENOMIC DNA]</scope>
    <source>
        <strain evidence="1 2">PvP111</strain>
    </source>
</reference>
<dbReference type="InterPro" id="IPR029058">
    <property type="entry name" value="AB_hydrolase_fold"/>
</dbReference>
<dbReference type="PANTHER" id="PTHR34853">
    <property type="match status" value="1"/>
</dbReference>
<dbReference type="InterPro" id="IPR005152">
    <property type="entry name" value="Lipase_secreted"/>
</dbReference>
<dbReference type="SUPFAM" id="SSF53474">
    <property type="entry name" value="alpha/beta-Hydrolases"/>
    <property type="match status" value="1"/>
</dbReference>
<gene>
    <name evidence="1" type="ORF">JOE42_000459</name>
</gene>
<dbReference type="PIRSF" id="PIRSF029171">
    <property type="entry name" value="Esterase_LipA"/>
    <property type="match status" value="1"/>
</dbReference>
<evidence type="ECO:0008006" key="3">
    <source>
        <dbReference type="Google" id="ProtNLM"/>
    </source>
</evidence>
<organism evidence="1 2">
    <name type="scientific">Rhodococcoides corynebacterioides</name>
    <dbReference type="NCBI Taxonomy" id="53972"/>
    <lineage>
        <taxon>Bacteria</taxon>
        <taxon>Bacillati</taxon>
        <taxon>Actinomycetota</taxon>
        <taxon>Actinomycetes</taxon>
        <taxon>Mycobacteriales</taxon>
        <taxon>Nocardiaceae</taxon>
        <taxon>Rhodococcoides</taxon>
    </lineage>
</organism>
<keyword evidence="2" id="KW-1185">Reference proteome</keyword>
<comment type="caution">
    <text evidence="1">The sequence shown here is derived from an EMBL/GenBank/DDBJ whole genome shotgun (WGS) entry which is preliminary data.</text>
</comment>
<evidence type="ECO:0000313" key="2">
    <source>
        <dbReference type="Proteomes" id="UP000703038"/>
    </source>
</evidence>
<dbReference type="Pfam" id="PF03583">
    <property type="entry name" value="LIP"/>
    <property type="match status" value="1"/>
</dbReference>
<dbReference type="Gene3D" id="3.40.50.1820">
    <property type="entry name" value="alpha/beta hydrolase"/>
    <property type="match status" value="2"/>
</dbReference>
<evidence type="ECO:0000313" key="1">
    <source>
        <dbReference type="EMBL" id="MBM7413726.1"/>
    </source>
</evidence>
<dbReference type="EMBL" id="JAFBBK010000001">
    <property type="protein sequence ID" value="MBM7413726.1"/>
    <property type="molecule type" value="Genomic_DNA"/>
</dbReference>
<name>A0ABS2KP34_9NOCA</name>
<dbReference type="PANTHER" id="PTHR34853:SF1">
    <property type="entry name" value="LIPASE 5"/>
    <property type="match status" value="1"/>
</dbReference>
<protein>
    <recommendedName>
        <fullName evidence="3">Lipase</fullName>
    </recommendedName>
</protein>
<accession>A0ABS2KP34</accession>
<sequence>MRWPRSSTTTARRHVAPTWLSVLTVLCASCAVLPGESAPATAVDSLADVAAGSLLDTPRDFAGYPALSTLTAVSKTVLYRSTSGIDGAATEVSGLVLVPRGDPPAGGWPVVSIGHATTGTDSRCAPSTHIGLLGAVTTVIPFLANGYVVAMTDYEGLGTPGPHPYLDAATAGNNVIDAVRAAREVEPTTSDSWIGYGVSQGGQAVWAANERAADYGDGLRLVGTISMSPATDLSPLVDAMVAGTLTAEQVSLLPSVLTGLSVAHPDLQVTDYLRGTLYERRDVFAACEGENDGLESAIAQSVTPADYAPVDQAAADRLRARLTEAGVPGTAATAPMFVGYGELDRLALPEWTVAAVQRACALGDTIELREAPGQGHGILNLGSAPAEWLDGRFAGTPAPSTCG</sequence>
<proteinExistence type="predicted"/>
<dbReference type="RefSeq" id="WP_307806127.1">
    <property type="nucleotide sequence ID" value="NZ_JAFBBK010000001.1"/>
</dbReference>